<dbReference type="Gene3D" id="3.90.320.10">
    <property type="match status" value="1"/>
</dbReference>
<reference evidence="3 4" key="1">
    <citation type="journal article" date="2019" name="Int. J. Syst. Evol. Microbiol.">
        <title>The Global Catalogue of Microorganisms (GCM) 10K type strain sequencing project: providing services to taxonomists for standard genome sequencing and annotation.</title>
        <authorList>
            <consortium name="The Broad Institute Genomics Platform"/>
            <consortium name="The Broad Institute Genome Sequencing Center for Infectious Disease"/>
            <person name="Wu L."/>
            <person name="Ma J."/>
        </authorList>
    </citation>
    <scope>NUCLEOTIDE SEQUENCE [LARGE SCALE GENOMIC DNA]</scope>
    <source>
        <strain evidence="3 4">CGMCC 1.12562</strain>
    </source>
</reference>
<dbReference type="AlphaFoldDB" id="A0ABD5NEP0"/>
<keyword evidence="4" id="KW-1185">Reference proteome</keyword>
<dbReference type="RefSeq" id="WP_232571140.1">
    <property type="nucleotide sequence ID" value="NZ_CP089466.1"/>
</dbReference>
<feature type="domain" description="PD-(D/E)XK endonuclease-like" evidence="2">
    <location>
        <begin position="73"/>
        <end position="267"/>
    </location>
</feature>
<sequence>MTSSDSELDSQGPSPESTQVVQTTSVLAQLRAQVTKDRFSAWYAEQQFAENILEGQAYFNGPADPKPPARHSPSTLLECHRKASYKRQNAPKEDTPPEGLFWIGTEFEERLAVPFLQDVTPPDTYVTNSVWIDHELTVDGVTVQLRGATDPAIVTPDDDPLLVTEIKTTSSLDHLSGPKEAHKAQLHAYLAALNADYDHEISTGLLVYASRTTLDVEVFEVAFDEAFWEAVTEWMAALTTYEQAGELPPASPERDWECSYCSFKHRCGEADTPYSDIGHDGLLPLFDNYDTENLKAYLNAHAERDARLTPTLAHKFPRLADEYGVYDWACPSCGETFDWKNIDWETDSTDPPYCPSCLKAGEMVTIAGPEPEDQLTAPGE</sequence>
<protein>
    <submittedName>
        <fullName evidence="3">PD-(D/E)XK nuclease family protein</fullName>
    </submittedName>
</protein>
<proteinExistence type="predicted"/>
<evidence type="ECO:0000313" key="4">
    <source>
        <dbReference type="Proteomes" id="UP001595660"/>
    </source>
</evidence>
<dbReference type="PANTHER" id="PTHR36531:SF2">
    <property type="entry name" value="CRISPR-ASSOCIATED EXONUCLEASE CAS4"/>
    <property type="match status" value="1"/>
</dbReference>
<evidence type="ECO:0000313" key="3">
    <source>
        <dbReference type="EMBL" id="MFC3477737.1"/>
    </source>
</evidence>
<name>A0ABD5NEP0_9EURY</name>
<dbReference type="Pfam" id="PF12705">
    <property type="entry name" value="PDDEXK_1"/>
    <property type="match status" value="1"/>
</dbReference>
<organism evidence="3 4">
    <name type="scientific">Halobacterium litoreum</name>
    <dbReference type="NCBI Taxonomy" id="2039234"/>
    <lineage>
        <taxon>Archaea</taxon>
        <taxon>Methanobacteriati</taxon>
        <taxon>Methanobacteriota</taxon>
        <taxon>Stenosarchaea group</taxon>
        <taxon>Halobacteria</taxon>
        <taxon>Halobacteriales</taxon>
        <taxon>Halobacteriaceae</taxon>
        <taxon>Halobacterium</taxon>
    </lineage>
</organism>
<evidence type="ECO:0000256" key="1">
    <source>
        <dbReference type="SAM" id="MobiDB-lite"/>
    </source>
</evidence>
<evidence type="ECO:0000259" key="2">
    <source>
        <dbReference type="Pfam" id="PF12705"/>
    </source>
</evidence>
<dbReference type="PANTHER" id="PTHR36531">
    <property type="entry name" value="CRISPR-ASSOCIATED EXONUCLEASE CAS4"/>
    <property type="match status" value="1"/>
</dbReference>
<feature type="region of interest" description="Disordered" evidence="1">
    <location>
        <begin position="1"/>
        <end position="22"/>
    </location>
</feature>
<dbReference type="GeneID" id="69116329"/>
<gene>
    <name evidence="3" type="ORF">ACFOKC_08365</name>
</gene>
<dbReference type="Proteomes" id="UP001595660">
    <property type="component" value="Unassembled WGS sequence"/>
</dbReference>
<dbReference type="InterPro" id="IPR051827">
    <property type="entry name" value="Cas4_exonuclease"/>
</dbReference>
<dbReference type="InterPro" id="IPR011604">
    <property type="entry name" value="PDDEXK-like_dom_sf"/>
</dbReference>
<comment type="caution">
    <text evidence="3">The sequence shown here is derived from an EMBL/GenBank/DDBJ whole genome shotgun (WGS) entry which is preliminary data.</text>
</comment>
<accession>A0ABD5NEP0</accession>
<dbReference type="InterPro" id="IPR038726">
    <property type="entry name" value="PDDEXK_AddAB-type"/>
</dbReference>
<dbReference type="EMBL" id="JBHRWN010000002">
    <property type="protein sequence ID" value="MFC3477737.1"/>
    <property type="molecule type" value="Genomic_DNA"/>
</dbReference>